<dbReference type="PROSITE" id="PS50096">
    <property type="entry name" value="IQ"/>
    <property type="match status" value="2"/>
</dbReference>
<dbReference type="Gene3D" id="1.20.5.190">
    <property type="match status" value="1"/>
</dbReference>
<reference evidence="6" key="1">
    <citation type="submission" date="2019-09" db="EMBL/GenBank/DDBJ databases">
        <title>Draft genome information of white flower Hibiscus syriacus.</title>
        <authorList>
            <person name="Kim Y.-M."/>
        </authorList>
    </citation>
    <scope>NUCLEOTIDE SEQUENCE [LARGE SCALE GENOMIC DNA]</scope>
    <source>
        <strain evidence="6">YM2019G1</strain>
    </source>
</reference>
<dbReference type="InterPro" id="IPR000048">
    <property type="entry name" value="IQ_motif_EF-hand-BS"/>
</dbReference>
<sequence>MGKAGKWLRSLLTGKKVKEKVEGKCTSDQNCSVVPENRSTTPVLIPPTTPKEKQRWSFRRSSAASTPSRGSSSIEQVAATPHPTAEVVIRLADDNNEKAAAVEDAAAKIIQSVFRSYLARKALRALKGLVKLQALVRGHLVRRQATVTLKCMQALITAQARARAQRMRMVEDSKPAAQRQSPRRRSPPDYRIRHAYHEIDGGMEENIKIVEMDSYSHHCSSNQPYSKQDNRQPSPATSTLTDISPEFFSGHFDDCFVMAHDSPRYVESESYEYALCPNYMANTESSRAKLRSQSAPKSRPDSIERQPSGRRRALMEGHNHVPKAMRMKRSSSHAGATADNYKYPCSIKLDRSSISLKESECGSNSTVLTSTTNYCRSHFGNDVSVK</sequence>
<evidence type="ECO:0000256" key="3">
    <source>
        <dbReference type="ARBA" id="ARBA00024378"/>
    </source>
</evidence>
<dbReference type="PANTHER" id="PTHR32295:SF45">
    <property type="entry name" value="PROTEIN IQ-DOMAIN 19"/>
    <property type="match status" value="1"/>
</dbReference>
<feature type="compositionally biased region" description="Low complexity" evidence="4">
    <location>
        <begin position="59"/>
        <end position="73"/>
    </location>
</feature>
<feature type="region of interest" description="Disordered" evidence="4">
    <location>
        <begin position="36"/>
        <end position="80"/>
    </location>
</feature>
<keyword evidence="7" id="KW-1185">Reference proteome</keyword>
<dbReference type="OrthoDB" id="685302at2759"/>
<comment type="caution">
    <text evidence="6">The sequence shown here is derived from an EMBL/GenBank/DDBJ whole genome shotgun (WGS) entry which is preliminary data.</text>
</comment>
<dbReference type="AlphaFoldDB" id="A0A6A2WRY3"/>
<feature type="domain" description="DUF4005" evidence="5">
    <location>
        <begin position="259"/>
        <end position="320"/>
    </location>
</feature>
<dbReference type="InterPro" id="IPR025064">
    <property type="entry name" value="DUF4005"/>
</dbReference>
<name>A0A6A2WRY3_HIBSY</name>
<evidence type="ECO:0000259" key="5">
    <source>
        <dbReference type="Pfam" id="PF13178"/>
    </source>
</evidence>
<dbReference type="SMART" id="SM00015">
    <property type="entry name" value="IQ"/>
    <property type="match status" value="2"/>
</dbReference>
<dbReference type="Pfam" id="PF13178">
    <property type="entry name" value="DUF4005"/>
    <property type="match status" value="1"/>
</dbReference>
<feature type="region of interest" description="Disordered" evidence="4">
    <location>
        <begin position="170"/>
        <end position="190"/>
    </location>
</feature>
<dbReference type="CDD" id="cd23767">
    <property type="entry name" value="IQCD"/>
    <property type="match status" value="1"/>
</dbReference>
<dbReference type="Pfam" id="PF00612">
    <property type="entry name" value="IQ"/>
    <property type="match status" value="2"/>
</dbReference>
<keyword evidence="1" id="KW-0112">Calmodulin-binding</keyword>
<organism evidence="6 7">
    <name type="scientific">Hibiscus syriacus</name>
    <name type="common">Rose of Sharon</name>
    <dbReference type="NCBI Taxonomy" id="106335"/>
    <lineage>
        <taxon>Eukaryota</taxon>
        <taxon>Viridiplantae</taxon>
        <taxon>Streptophyta</taxon>
        <taxon>Embryophyta</taxon>
        <taxon>Tracheophyta</taxon>
        <taxon>Spermatophyta</taxon>
        <taxon>Magnoliopsida</taxon>
        <taxon>eudicotyledons</taxon>
        <taxon>Gunneridae</taxon>
        <taxon>Pentapetalae</taxon>
        <taxon>rosids</taxon>
        <taxon>malvids</taxon>
        <taxon>Malvales</taxon>
        <taxon>Malvaceae</taxon>
        <taxon>Malvoideae</taxon>
        <taxon>Hibiscus</taxon>
    </lineage>
</organism>
<comment type="similarity">
    <text evidence="2">Belongs to the IQD family.</text>
</comment>
<dbReference type="PANTHER" id="PTHR32295">
    <property type="entry name" value="IQ-DOMAIN 5-RELATED"/>
    <property type="match status" value="1"/>
</dbReference>
<accession>A0A6A2WRY3</accession>
<protein>
    <submittedName>
        <fullName evidence="6">Sulfate transporter 3.1-like</fullName>
    </submittedName>
</protein>
<dbReference type="Proteomes" id="UP000436088">
    <property type="component" value="Unassembled WGS sequence"/>
</dbReference>
<dbReference type="GO" id="GO:0005516">
    <property type="term" value="F:calmodulin binding"/>
    <property type="evidence" value="ECO:0007669"/>
    <property type="project" value="UniProtKB-KW"/>
</dbReference>
<evidence type="ECO:0000256" key="4">
    <source>
        <dbReference type="SAM" id="MobiDB-lite"/>
    </source>
</evidence>
<evidence type="ECO:0000313" key="6">
    <source>
        <dbReference type="EMBL" id="KAE8663498.1"/>
    </source>
</evidence>
<gene>
    <name evidence="6" type="ORF">F3Y22_tig00112957pilonHSYRG00043</name>
</gene>
<evidence type="ECO:0000256" key="2">
    <source>
        <dbReference type="ARBA" id="ARBA00024341"/>
    </source>
</evidence>
<evidence type="ECO:0000313" key="7">
    <source>
        <dbReference type="Proteomes" id="UP000436088"/>
    </source>
</evidence>
<feature type="region of interest" description="Disordered" evidence="4">
    <location>
        <begin position="218"/>
        <end position="242"/>
    </location>
</feature>
<proteinExistence type="inferred from homology"/>
<feature type="region of interest" description="Disordered" evidence="4">
    <location>
        <begin position="287"/>
        <end position="317"/>
    </location>
</feature>
<comment type="subunit">
    <text evidence="3">Binds to multiple calmodulin (CaM) in the presence of Ca(2+) and CaM-like proteins.</text>
</comment>
<feature type="compositionally biased region" description="Polar residues" evidence="4">
    <location>
        <begin position="287"/>
        <end position="296"/>
    </location>
</feature>
<dbReference type="EMBL" id="VEPZ02001673">
    <property type="protein sequence ID" value="KAE8663498.1"/>
    <property type="molecule type" value="Genomic_DNA"/>
</dbReference>
<evidence type="ECO:0000256" key="1">
    <source>
        <dbReference type="ARBA" id="ARBA00022860"/>
    </source>
</evidence>